<reference evidence="13 14" key="1">
    <citation type="submission" date="2024-07" db="EMBL/GenBank/DDBJ databases">
        <authorList>
            <person name="Akdeniz Z."/>
        </authorList>
    </citation>
    <scope>NUCLEOTIDE SEQUENCE [LARGE SCALE GENOMIC DNA]</scope>
</reference>
<keyword evidence="14" id="KW-1185">Reference proteome</keyword>
<sequence length="894" mass="102504">MNLEKQVLERTGTIQIPPIAMYHKKTKTKHIKKQNVIMTQTQPSFTPYSIIIILISMLDILMYFIHAEQQDMNKAFIGIWLFVTVFQLAEFVVLLIFCIKYKIALLSIQFVVYCLMPISTVICFILGIHKRYTIYDIVFKLFHFKFSFASPYRGLLLVVDPIKQYKIYDEDQQMPREATSKQRERQSNLAISLIFFKDILVITMQSMYQFISFVLFFVGLLLIDNQIVDNYPNHDVLTIFYMLIVTISTVGYGDVTFQDGLGRFFVTLFIFSAIIYLPQAITQIISDFKRRIPEAILKKRIAGGVVIIGKYDHSLAQISRMIIPANVDISYLLNEQQLPKEMANFQTSSNFDFGCYETITSRVCEQLALYRCSHLVFISSYKELDQDYNTLMNALIVTKYTQGQIPIFVILNDHSLVKVGKQMLAPYIAPQNMIIIGMNKILSIIISLSALHEGFSTFIYNAICQQNVIFNYWDKTDTLTQEDLVCNSSRNSFQIDNVLNNRIDNTVRAQESDYLRWRVDDDTQIRRMYNTGSEFQICEKNGKETMHNLIEIGSQYLCLGKVNSNNKISVIQSCRSEFLLQKFNYQKVNILLPKNQNIESQSPELAQSVTQYSEQSSCNSASQQLTFKDMHFVTNKPEFHELDDKTFALAKDVQFNLRKSKKVGVLSLDSVPDVFLQTLIHTLTTMSESNVTNVDVASFQQQPSTLNPLITWTVIQNLSKFSLNFLAQCDVVILLTFGDEDSMCIAARHQLDIIGVKRVVLFNDLFSIDLLTSQVGLQVHFRAGNSLPSPKQVITCELIKNANNVMNGLNYVELIHKGIVKIQSYAIQTVKSTEQTLNTIRTDSITVQAVRKMLGFQNYELLYVIHKKTVLIFPDLDLMLVPGDTVMAAARYEQ</sequence>
<dbReference type="PANTHER" id="PTHR10027">
    <property type="entry name" value="CALCIUM-ACTIVATED POTASSIUM CHANNEL ALPHA CHAIN"/>
    <property type="match status" value="1"/>
</dbReference>
<dbReference type="PANTHER" id="PTHR10027:SF10">
    <property type="entry name" value="SLOWPOKE 2, ISOFORM D"/>
    <property type="match status" value="1"/>
</dbReference>
<keyword evidence="9 11" id="KW-0472">Membrane</keyword>
<feature type="transmembrane region" description="Helical" evidence="11">
    <location>
        <begin position="199"/>
        <end position="223"/>
    </location>
</feature>
<keyword evidence="3" id="KW-0633">Potassium transport</keyword>
<feature type="transmembrane region" description="Helical" evidence="11">
    <location>
        <begin position="45"/>
        <end position="65"/>
    </location>
</feature>
<dbReference type="InterPro" id="IPR047871">
    <property type="entry name" value="K_chnl_Slo-like"/>
</dbReference>
<keyword evidence="6" id="KW-0630">Potassium</keyword>
<feature type="transmembrane region" description="Helical" evidence="11">
    <location>
        <begin position="264"/>
        <end position="281"/>
    </location>
</feature>
<evidence type="ECO:0000256" key="8">
    <source>
        <dbReference type="ARBA" id="ARBA00023065"/>
    </source>
</evidence>
<evidence type="ECO:0000256" key="1">
    <source>
        <dbReference type="ARBA" id="ARBA00004141"/>
    </source>
</evidence>
<evidence type="ECO:0000256" key="7">
    <source>
        <dbReference type="ARBA" id="ARBA00022989"/>
    </source>
</evidence>
<feature type="domain" description="Potassium channel" evidence="12">
    <location>
        <begin position="211"/>
        <end position="286"/>
    </location>
</feature>
<evidence type="ECO:0000313" key="13">
    <source>
        <dbReference type="EMBL" id="CAL5999280.1"/>
    </source>
</evidence>
<evidence type="ECO:0000259" key="12">
    <source>
        <dbReference type="Pfam" id="PF07885"/>
    </source>
</evidence>
<accession>A0ABP1HPJ4</accession>
<dbReference type="InterPro" id="IPR013099">
    <property type="entry name" value="K_chnl_dom"/>
</dbReference>
<evidence type="ECO:0000256" key="5">
    <source>
        <dbReference type="ARBA" id="ARBA00022826"/>
    </source>
</evidence>
<organism evidence="13 14">
    <name type="scientific">Hexamita inflata</name>
    <dbReference type="NCBI Taxonomy" id="28002"/>
    <lineage>
        <taxon>Eukaryota</taxon>
        <taxon>Metamonada</taxon>
        <taxon>Diplomonadida</taxon>
        <taxon>Hexamitidae</taxon>
        <taxon>Hexamitinae</taxon>
        <taxon>Hexamita</taxon>
    </lineage>
</organism>
<keyword evidence="5" id="KW-0631">Potassium channel</keyword>
<evidence type="ECO:0000313" key="14">
    <source>
        <dbReference type="Proteomes" id="UP001642409"/>
    </source>
</evidence>
<keyword evidence="8" id="KW-0406">Ion transport</keyword>
<gene>
    <name evidence="13" type="ORF">HINF_LOCUS16142</name>
</gene>
<comment type="caution">
    <text evidence="13">The sequence shown here is derived from an EMBL/GenBank/DDBJ whole genome shotgun (WGS) entry which is preliminary data.</text>
</comment>
<keyword evidence="10" id="KW-0407">Ion channel</keyword>
<name>A0ABP1HPJ4_9EUKA</name>
<evidence type="ECO:0000256" key="11">
    <source>
        <dbReference type="SAM" id="Phobius"/>
    </source>
</evidence>
<comment type="subcellular location">
    <subcellularLocation>
        <location evidence="1">Membrane</location>
        <topology evidence="1">Multi-pass membrane protein</topology>
    </subcellularLocation>
</comment>
<dbReference type="SUPFAM" id="SSF81324">
    <property type="entry name" value="Voltage-gated potassium channels"/>
    <property type="match status" value="1"/>
</dbReference>
<dbReference type="Gene3D" id="1.10.287.70">
    <property type="match status" value="1"/>
</dbReference>
<dbReference type="EMBL" id="CAXDID020000039">
    <property type="protein sequence ID" value="CAL5999280.1"/>
    <property type="molecule type" value="Genomic_DNA"/>
</dbReference>
<evidence type="ECO:0000256" key="4">
    <source>
        <dbReference type="ARBA" id="ARBA00022692"/>
    </source>
</evidence>
<keyword evidence="2" id="KW-0813">Transport</keyword>
<feature type="transmembrane region" description="Helical" evidence="11">
    <location>
        <begin position="235"/>
        <end position="252"/>
    </location>
</feature>
<evidence type="ECO:0000256" key="9">
    <source>
        <dbReference type="ARBA" id="ARBA00023136"/>
    </source>
</evidence>
<protein>
    <submittedName>
        <fullName evidence="13">Ion_transport 2 and transmembrane domain-containing protein</fullName>
    </submittedName>
</protein>
<evidence type="ECO:0000256" key="2">
    <source>
        <dbReference type="ARBA" id="ARBA00022448"/>
    </source>
</evidence>
<evidence type="ECO:0000256" key="6">
    <source>
        <dbReference type="ARBA" id="ARBA00022958"/>
    </source>
</evidence>
<evidence type="ECO:0000256" key="10">
    <source>
        <dbReference type="ARBA" id="ARBA00023303"/>
    </source>
</evidence>
<evidence type="ECO:0000256" key="3">
    <source>
        <dbReference type="ARBA" id="ARBA00022538"/>
    </source>
</evidence>
<feature type="transmembrane region" description="Helical" evidence="11">
    <location>
        <begin position="110"/>
        <end position="129"/>
    </location>
</feature>
<keyword evidence="4 11" id="KW-0812">Transmembrane</keyword>
<feature type="transmembrane region" description="Helical" evidence="11">
    <location>
        <begin position="441"/>
        <end position="463"/>
    </location>
</feature>
<feature type="transmembrane region" description="Helical" evidence="11">
    <location>
        <begin position="77"/>
        <end position="98"/>
    </location>
</feature>
<dbReference type="Proteomes" id="UP001642409">
    <property type="component" value="Unassembled WGS sequence"/>
</dbReference>
<keyword evidence="7 11" id="KW-1133">Transmembrane helix</keyword>
<proteinExistence type="predicted"/>
<dbReference type="Pfam" id="PF07885">
    <property type="entry name" value="Ion_trans_2"/>
    <property type="match status" value="1"/>
</dbReference>